<sequence length="364" mass="40254">MVIRHRGVVLIGGTLVSLLFAAVFGGSLAWHLCGFLAVLCVLLGYSQLGPLSGVRVTRTVAPGPYYADGRLDVSLTVVATRWPWLHLVVTDRLQSAQGEAEFRFVLTTIGNRVQSINYRVPDLSRGSLEFTDITLSTGDIFGVFERTLHVNAEVLCLQIWPKIVPLRRDEVKSSLCWEGRPLRLRHSQREITQLQGIREYVPGDRLSHVHWRTSAHTGDFKVKHFEPEDPEEFIVVLDASRYFSALDWELAVSIAASLAHAACRSQLPLRVAALDAPLGRAPSSAGGGALFKMMDFLSGLPHGGEHDEALRWGHNMLVISTRERRDAWQGVAMTFVTVGAGGVTSLSDWRTALGSMHSSERVRR</sequence>
<dbReference type="InterPro" id="IPR002881">
    <property type="entry name" value="DUF58"/>
</dbReference>
<proteinExistence type="predicted"/>
<dbReference type="RefSeq" id="WP_369084537.1">
    <property type="nucleotide sequence ID" value="NZ_JBFSHR010000026.1"/>
</dbReference>
<keyword evidence="1" id="KW-0812">Transmembrane</keyword>
<dbReference type="Proteomes" id="UP001560267">
    <property type="component" value="Unassembled WGS sequence"/>
</dbReference>
<evidence type="ECO:0000256" key="1">
    <source>
        <dbReference type="SAM" id="Phobius"/>
    </source>
</evidence>
<dbReference type="PANTHER" id="PTHR34351">
    <property type="entry name" value="SLR1927 PROTEIN-RELATED"/>
    <property type="match status" value="1"/>
</dbReference>
<comment type="caution">
    <text evidence="3">The sequence shown here is derived from an EMBL/GenBank/DDBJ whole genome shotgun (WGS) entry which is preliminary data.</text>
</comment>
<organism evidence="3 4">
    <name type="scientific">Ferrimicrobium acidiphilum</name>
    <dbReference type="NCBI Taxonomy" id="121039"/>
    <lineage>
        <taxon>Bacteria</taxon>
        <taxon>Bacillati</taxon>
        <taxon>Actinomycetota</taxon>
        <taxon>Acidimicrobiia</taxon>
        <taxon>Acidimicrobiales</taxon>
        <taxon>Acidimicrobiaceae</taxon>
        <taxon>Ferrimicrobium</taxon>
    </lineage>
</organism>
<gene>
    <name evidence="3" type="ORF">AB6A68_08195</name>
</gene>
<feature type="domain" description="DUF58" evidence="2">
    <location>
        <begin position="197"/>
        <end position="295"/>
    </location>
</feature>
<accession>A0ABV3Y2M0</accession>
<dbReference type="EMBL" id="JBFSHR010000026">
    <property type="protein sequence ID" value="MEX6429816.1"/>
    <property type="molecule type" value="Genomic_DNA"/>
</dbReference>
<reference evidence="3 4" key="1">
    <citation type="submission" date="2024-07" db="EMBL/GenBank/DDBJ databases">
        <title>Draft Genome Sequence of Ferrimicrobium acidiphilum Strain YE2023, Isolated from a Pulp of Bioleach Reactor.</title>
        <authorList>
            <person name="Elkina Y.A."/>
            <person name="Bulaeva A.G."/>
            <person name="Beletsky A.V."/>
            <person name="Mardanov A.V."/>
        </authorList>
    </citation>
    <scope>NUCLEOTIDE SEQUENCE [LARGE SCALE GENOMIC DNA]</scope>
    <source>
        <strain evidence="3 4">YE2023</strain>
    </source>
</reference>
<keyword evidence="4" id="KW-1185">Reference proteome</keyword>
<dbReference type="Pfam" id="PF01882">
    <property type="entry name" value="DUF58"/>
    <property type="match status" value="1"/>
</dbReference>
<keyword evidence="1" id="KW-1133">Transmembrane helix</keyword>
<name>A0ABV3Y2M0_9ACTN</name>
<evidence type="ECO:0000313" key="4">
    <source>
        <dbReference type="Proteomes" id="UP001560267"/>
    </source>
</evidence>
<feature type="transmembrane region" description="Helical" evidence="1">
    <location>
        <begin position="7"/>
        <end position="23"/>
    </location>
</feature>
<evidence type="ECO:0000259" key="2">
    <source>
        <dbReference type="Pfam" id="PF01882"/>
    </source>
</evidence>
<evidence type="ECO:0000313" key="3">
    <source>
        <dbReference type="EMBL" id="MEX6429816.1"/>
    </source>
</evidence>
<dbReference type="PANTHER" id="PTHR34351:SF2">
    <property type="entry name" value="DUF58 DOMAIN-CONTAINING PROTEIN"/>
    <property type="match status" value="1"/>
</dbReference>
<protein>
    <submittedName>
        <fullName evidence="3">DUF58 domain-containing protein</fullName>
    </submittedName>
</protein>
<keyword evidence="1" id="KW-0472">Membrane</keyword>